<evidence type="ECO:0000313" key="3">
    <source>
        <dbReference type="EMBL" id="MPC80140.1"/>
    </source>
</evidence>
<dbReference type="Gene3D" id="3.30.70.1820">
    <property type="entry name" value="L1 transposable element, RRM domain"/>
    <property type="match status" value="1"/>
</dbReference>
<reference evidence="3 4" key="1">
    <citation type="submission" date="2019-05" db="EMBL/GenBank/DDBJ databases">
        <title>Another draft genome of Portunus trituberculatus and its Hox gene families provides insights of decapod evolution.</title>
        <authorList>
            <person name="Jeong J.-H."/>
            <person name="Song I."/>
            <person name="Kim S."/>
            <person name="Choi T."/>
            <person name="Kim D."/>
            <person name="Ryu S."/>
            <person name="Kim W."/>
        </authorList>
    </citation>
    <scope>NUCLEOTIDE SEQUENCE [LARGE SCALE GENOMIC DNA]</scope>
    <source>
        <tissue evidence="3">Muscle</tissue>
    </source>
</reference>
<keyword evidence="1" id="KW-0175">Coiled coil</keyword>
<evidence type="ECO:0000256" key="1">
    <source>
        <dbReference type="SAM" id="Coils"/>
    </source>
</evidence>
<sequence length="303" mass="33509">MASSDSSMIKALLESQENSYRSAMEVVIKQIREKITKLESNIADITTSLEFNQREMDELKSTIKNHEKEIETNKAIMDKQISVIDACKSRIESLEERCNYMEDYSRRNNILITGVEERSGGETWEQTMAVVLFLLDDKMQLPGLDLKRAHRVGRRLDARPRPIVVHFSRYSDREAVMRNVRKLKGTNIYINDDLCAASQAVKNAQMPQFKEASARGKIAFFKHTKLIVKESSARRNNLQSDDESLNAEAEHPINQGEATLSTDDEGSLASTAAIAGGATAATMAEAGMDAGSGMGATGNGVEG</sequence>
<proteinExistence type="predicted"/>
<evidence type="ECO:0000256" key="2">
    <source>
        <dbReference type="SAM" id="MobiDB-lite"/>
    </source>
</evidence>
<name>A0A5B7I6C8_PORTR</name>
<protein>
    <submittedName>
        <fullName evidence="3">Protein unc-13 C</fullName>
    </submittedName>
</protein>
<dbReference type="PANTHER" id="PTHR11505">
    <property type="entry name" value="L1 TRANSPOSABLE ELEMENT-RELATED"/>
    <property type="match status" value="1"/>
</dbReference>
<evidence type="ECO:0000313" key="4">
    <source>
        <dbReference type="Proteomes" id="UP000324222"/>
    </source>
</evidence>
<feature type="region of interest" description="Disordered" evidence="2">
    <location>
        <begin position="231"/>
        <end position="251"/>
    </location>
</feature>
<keyword evidence="4" id="KW-1185">Reference proteome</keyword>
<gene>
    <name evidence="3" type="primary">UNC13C</name>
    <name evidence="3" type="ORF">E2C01_074709</name>
</gene>
<dbReference type="Proteomes" id="UP000324222">
    <property type="component" value="Unassembled WGS sequence"/>
</dbReference>
<organism evidence="3 4">
    <name type="scientific">Portunus trituberculatus</name>
    <name type="common">Swimming crab</name>
    <name type="synonym">Neptunus trituberculatus</name>
    <dbReference type="NCBI Taxonomy" id="210409"/>
    <lineage>
        <taxon>Eukaryota</taxon>
        <taxon>Metazoa</taxon>
        <taxon>Ecdysozoa</taxon>
        <taxon>Arthropoda</taxon>
        <taxon>Crustacea</taxon>
        <taxon>Multicrustacea</taxon>
        <taxon>Malacostraca</taxon>
        <taxon>Eumalacostraca</taxon>
        <taxon>Eucarida</taxon>
        <taxon>Decapoda</taxon>
        <taxon>Pleocyemata</taxon>
        <taxon>Brachyura</taxon>
        <taxon>Eubrachyura</taxon>
        <taxon>Portunoidea</taxon>
        <taxon>Portunidae</taxon>
        <taxon>Portuninae</taxon>
        <taxon>Portunus</taxon>
    </lineage>
</organism>
<dbReference type="EMBL" id="VSRR010053145">
    <property type="protein sequence ID" value="MPC80140.1"/>
    <property type="molecule type" value="Genomic_DNA"/>
</dbReference>
<dbReference type="Gene3D" id="1.20.5.340">
    <property type="match status" value="1"/>
</dbReference>
<comment type="caution">
    <text evidence="3">The sequence shown here is derived from an EMBL/GenBank/DDBJ whole genome shotgun (WGS) entry which is preliminary data.</text>
</comment>
<feature type="coiled-coil region" evidence="1">
    <location>
        <begin position="21"/>
        <end position="97"/>
    </location>
</feature>
<dbReference type="OrthoDB" id="6380783at2759"/>
<dbReference type="AlphaFoldDB" id="A0A5B7I6C8"/>
<dbReference type="InterPro" id="IPR004244">
    <property type="entry name" value="Transposase_22"/>
</dbReference>
<accession>A0A5B7I6C8</accession>